<protein>
    <recommendedName>
        <fullName evidence="3">IDEAL domain-containing protein</fullName>
    </recommendedName>
</protein>
<dbReference type="AlphaFoldDB" id="A0A7Y0EJS3"/>
<keyword evidence="2" id="KW-1185">Reference proteome</keyword>
<organism evidence="1 2">
    <name type="scientific">Clostridium muellerianum</name>
    <dbReference type="NCBI Taxonomy" id="2716538"/>
    <lineage>
        <taxon>Bacteria</taxon>
        <taxon>Bacillati</taxon>
        <taxon>Bacillota</taxon>
        <taxon>Clostridia</taxon>
        <taxon>Eubacteriales</taxon>
        <taxon>Clostridiaceae</taxon>
        <taxon>Clostridium</taxon>
    </lineage>
</organism>
<gene>
    <name evidence="1" type="ORF">HBE96_19315</name>
</gene>
<dbReference type="Proteomes" id="UP000537131">
    <property type="component" value="Unassembled WGS sequence"/>
</dbReference>
<proteinExistence type="predicted"/>
<dbReference type="EMBL" id="JABBNI010000047">
    <property type="protein sequence ID" value="NMM64759.1"/>
    <property type="molecule type" value="Genomic_DNA"/>
</dbReference>
<accession>A0A7Y0EJS3</accession>
<evidence type="ECO:0000313" key="2">
    <source>
        <dbReference type="Proteomes" id="UP000537131"/>
    </source>
</evidence>
<reference evidence="1 2" key="1">
    <citation type="submission" date="2020-04" db="EMBL/GenBank/DDBJ databases">
        <authorList>
            <person name="Doyle D.A."/>
        </authorList>
    </citation>
    <scope>NUCLEOTIDE SEQUENCE [LARGE SCALE GENOMIC DNA]</scope>
    <source>
        <strain evidence="1 2">P21</strain>
    </source>
</reference>
<reference evidence="1 2" key="2">
    <citation type="submission" date="2020-06" db="EMBL/GenBank/DDBJ databases">
        <title>Complete Genome Sequence of Clostridium muelleri sp. nov. P21T, an Acid-Alcohol Producing Acetogen Isolated from Old Hay.</title>
        <authorList>
            <person name="Duncan K.E."/>
            <person name="Tanner R.S."/>
        </authorList>
    </citation>
    <scope>NUCLEOTIDE SEQUENCE [LARGE SCALE GENOMIC DNA]</scope>
    <source>
        <strain evidence="1 2">P21</strain>
    </source>
</reference>
<name>A0A7Y0EJS3_9CLOT</name>
<evidence type="ECO:0000313" key="1">
    <source>
        <dbReference type="EMBL" id="NMM64759.1"/>
    </source>
</evidence>
<sequence length="218" mass="25441">MKINNFVLYGNSEKDSFAYGTKFIPKRTLNKSTDFMIASVEKHVSGKDTYSILFKKHSNSKVHTNSYNFTKGDFKKYIDFLTEFTIDMIDNKSNLEKNFIVNGQVQITLNSLNKEYVKICAIKQKENYISRIFFTLLKKELLTYINILKNIYLGKEIVSSLCYEMGFLINPLSKQERDDLYLNTLYILADSALDTRNEMVFNSISREIQKVLNYKNIS</sequence>
<evidence type="ECO:0008006" key="3">
    <source>
        <dbReference type="Google" id="ProtNLM"/>
    </source>
</evidence>
<dbReference type="RefSeq" id="WP_169299339.1">
    <property type="nucleotide sequence ID" value="NZ_JABBNI010000047.1"/>
</dbReference>
<comment type="caution">
    <text evidence="1">The sequence shown here is derived from an EMBL/GenBank/DDBJ whole genome shotgun (WGS) entry which is preliminary data.</text>
</comment>